<dbReference type="InterPro" id="IPR045851">
    <property type="entry name" value="AMP-bd_C_sf"/>
</dbReference>
<evidence type="ECO:0000313" key="5">
    <source>
        <dbReference type="Proteomes" id="UP000037136"/>
    </source>
</evidence>
<dbReference type="OrthoDB" id="10253869at2759"/>
<keyword evidence="2" id="KW-0436">Ligase</keyword>
<dbReference type="Gene3D" id="3.30.559.30">
    <property type="entry name" value="Nonribosomal peptide synthetase, condensation domain"/>
    <property type="match status" value="1"/>
</dbReference>
<evidence type="ECO:0000256" key="2">
    <source>
        <dbReference type="ARBA" id="ARBA00022598"/>
    </source>
</evidence>
<comment type="caution">
    <text evidence="4">The sequence shown here is derived from an EMBL/GenBank/DDBJ whole genome shotgun (WGS) entry which is preliminary data.</text>
</comment>
<dbReference type="GO" id="GO:0006631">
    <property type="term" value="P:fatty acid metabolic process"/>
    <property type="evidence" value="ECO:0007669"/>
    <property type="project" value="TreeGrafter"/>
</dbReference>
<dbReference type="SUPFAM" id="SSF52777">
    <property type="entry name" value="CoA-dependent acyltransferases"/>
    <property type="match status" value="1"/>
</dbReference>
<dbReference type="PANTHER" id="PTHR43201:SF5">
    <property type="entry name" value="MEDIUM-CHAIN ACYL-COA LIGASE ACSF2, MITOCHONDRIAL"/>
    <property type="match status" value="1"/>
</dbReference>
<dbReference type="EMBL" id="LAZP02000062">
    <property type="protein sequence ID" value="PFH61619.1"/>
    <property type="molecule type" value="Genomic_DNA"/>
</dbReference>
<name>A0A2A9PJS1_OPHUN</name>
<keyword evidence="5" id="KW-1185">Reference proteome</keyword>
<organism evidence="4 5">
    <name type="scientific">Ophiocordyceps unilateralis</name>
    <name type="common">Zombie-ant fungus</name>
    <name type="synonym">Torrubia unilateralis</name>
    <dbReference type="NCBI Taxonomy" id="268505"/>
    <lineage>
        <taxon>Eukaryota</taxon>
        <taxon>Fungi</taxon>
        <taxon>Dikarya</taxon>
        <taxon>Ascomycota</taxon>
        <taxon>Pezizomycotina</taxon>
        <taxon>Sordariomycetes</taxon>
        <taxon>Hypocreomycetidae</taxon>
        <taxon>Hypocreales</taxon>
        <taxon>Ophiocordycipitaceae</taxon>
        <taxon>Ophiocordyceps</taxon>
    </lineage>
</organism>
<dbReference type="InterPro" id="IPR042099">
    <property type="entry name" value="ANL_N_sf"/>
</dbReference>
<dbReference type="Gene3D" id="3.40.50.12780">
    <property type="entry name" value="N-terminal domain of ligase-like"/>
    <property type="match status" value="1"/>
</dbReference>
<dbReference type="InterPro" id="IPR020845">
    <property type="entry name" value="AMP-binding_CS"/>
</dbReference>
<evidence type="ECO:0000256" key="1">
    <source>
        <dbReference type="ARBA" id="ARBA00006432"/>
    </source>
</evidence>
<gene>
    <name evidence="4" type="ORF">XA68_16794</name>
</gene>
<dbReference type="CDD" id="cd04433">
    <property type="entry name" value="AFD_class_I"/>
    <property type="match status" value="1"/>
</dbReference>
<accession>A0A2A9PJS1</accession>
<sequence>MAHQSTVDHDLSCPAAEAKNRAEAFGAEPIDLNLTLWDLLVRSAAAFPNREALVSLWQPAETDGSPPRPGTFQGPGCLRWTYRSLRERADGLARTLSSLGCVPGMHLAAVLWNSAEWTLLFWAAARLGMCFVPVDPRAGDDVPLMLSVVGPDVLVVQDAELADGLLFGRGQLRTPPFRIICSSRLLKGWLPLDRLTQPFAAAPDTPHIVIDREVRMDTIAIRREGVHDAGEGVSVETAALVIFTSGTTGDPKGCPHSNRNLVAQTHDFDPKHSIDRWLVHTPVSHIFAINNALRAWRTGDTVVFPSRSFDVASTARALARGECTIMSATPTLVRVLLEHRDLADGPGVSLCMVTMAGTCVSPDDIRLCRRGLGARDVIQAYGMSEGGPLVSWTRRDPMLADGHHPGVGKVLPGAAVRICRPGSREVLPRDEVGELHVSGPSVISRYLSGADSSSFYADASGTWLVTGDQGKMDGDGVLYLMGRYKELLIRGGENVHPARIEAALTECPGVQAQVVAVPDSIAGQLAVAVVSLPRGVSKAQVADKAARLGTKYAVDAVYTLEELGLDRMPVTSLGKPKKGLLQEAVMAFCSRDESHSAEIQGLSDALAGTWQRLTGSRPSRTDCVAHFADSITLLRYCDGVLRRTGKRLYVQDLTIHDTVAKQAKLLLDREVKEATPPDAKRIIFPTANGSSVLDSLQPMAPSSQVGSDTELLAVANQKIRSLDLGDCEVEAVLAIKCAFHRMVYGQRTQSFFLRVVFRVEDANEAQIREGVEKGLSIRPVFRAVACHPPGQAPFHAVISPHRQLFDRQIRSIQVDSEQDAQKLYSDDAPSSCAEGFMFSTDIVTSRDTGRVHLSLTYNHSVVDAVFLLEWHRDLSQLIGNHQDWTVDDRSRYGLWVDLFSQYQDSLPARACVSFHVPRLRGISRLGRMLWPPQRAPGWIISNDQDSPHAEARRRIRDQVWQGTWDERATEFRHPRRSRVVCLSTLQEMRKECGIEPALFAKCAVVIFNTLQTGSPYAVFTSWETGRSWPFLPCWTQGLLPPPASIDGPTAEWALNVLEVVDGETVRDFMQRMAVEHEEASRHQHVPWDRVLSELREEGPAAVEASFRQSFVWDVSMGMHPTAEHDQGRRLLHPVVRHDWADFGFCWNMFLAGRDAIYFIASWDTAQMNVDDVEGHCDGMAEVMRRLARESNWHRTVGDVFASEHCH</sequence>
<dbReference type="AlphaFoldDB" id="A0A2A9PJS1"/>
<reference evidence="4 5" key="2">
    <citation type="journal article" date="2017" name="Sci. Rep.">
        <title>Ant-infecting Ophiocordyceps genomes reveal a high diversity of potential behavioral manipulation genes and a possible major role for enterotoxins.</title>
        <authorList>
            <person name="de Bekker C."/>
            <person name="Ohm R.A."/>
            <person name="Evans H.C."/>
            <person name="Brachmann A."/>
            <person name="Hughes D.P."/>
        </authorList>
    </citation>
    <scope>NUCLEOTIDE SEQUENCE [LARGE SCALE GENOMIC DNA]</scope>
    <source>
        <strain evidence="4 5">SC16a</strain>
    </source>
</reference>
<proteinExistence type="inferred from homology"/>
<dbReference type="PANTHER" id="PTHR43201">
    <property type="entry name" value="ACYL-COA SYNTHETASE"/>
    <property type="match status" value="1"/>
</dbReference>
<evidence type="ECO:0000259" key="3">
    <source>
        <dbReference type="Pfam" id="PF00501"/>
    </source>
</evidence>
<dbReference type="STRING" id="268505.A0A2A9PJS1"/>
<protein>
    <recommendedName>
        <fullName evidence="3">AMP-dependent synthetase/ligase domain-containing protein</fullName>
    </recommendedName>
</protein>
<feature type="domain" description="AMP-dependent synthetase/ligase" evidence="3">
    <location>
        <begin position="42"/>
        <end position="447"/>
    </location>
</feature>
<dbReference type="Gene3D" id="3.30.300.30">
    <property type="match status" value="1"/>
</dbReference>
<comment type="similarity">
    <text evidence="1">Belongs to the ATP-dependent AMP-binding enzyme family.</text>
</comment>
<dbReference type="SUPFAM" id="SSF56801">
    <property type="entry name" value="Acetyl-CoA synthetase-like"/>
    <property type="match status" value="1"/>
</dbReference>
<dbReference type="InterPro" id="IPR000873">
    <property type="entry name" value="AMP-dep_synth/lig_dom"/>
</dbReference>
<dbReference type="Pfam" id="PF00501">
    <property type="entry name" value="AMP-binding"/>
    <property type="match status" value="1"/>
</dbReference>
<dbReference type="GO" id="GO:0031956">
    <property type="term" value="F:medium-chain fatty acid-CoA ligase activity"/>
    <property type="evidence" value="ECO:0007669"/>
    <property type="project" value="TreeGrafter"/>
</dbReference>
<reference evidence="4 5" key="1">
    <citation type="journal article" date="2015" name="BMC Genomics">
        <title>Gene expression during zombie ant biting behavior reflects the complexity underlying fungal parasitic behavioral manipulation.</title>
        <authorList>
            <person name="de Bekker C."/>
            <person name="Ohm R.A."/>
            <person name="Loreto R.G."/>
            <person name="Sebastian A."/>
            <person name="Albert I."/>
            <person name="Merrow M."/>
            <person name="Brachmann A."/>
            <person name="Hughes D.P."/>
        </authorList>
    </citation>
    <scope>NUCLEOTIDE SEQUENCE [LARGE SCALE GENOMIC DNA]</scope>
    <source>
        <strain evidence="4 5">SC16a</strain>
    </source>
</reference>
<evidence type="ECO:0000313" key="4">
    <source>
        <dbReference type="EMBL" id="PFH61619.1"/>
    </source>
</evidence>
<dbReference type="Proteomes" id="UP000037136">
    <property type="component" value="Unassembled WGS sequence"/>
</dbReference>
<dbReference type="PROSITE" id="PS00455">
    <property type="entry name" value="AMP_BINDING"/>
    <property type="match status" value="1"/>
</dbReference>